<comment type="caution">
    <text evidence="1">The sequence shown here is derived from an EMBL/GenBank/DDBJ whole genome shotgun (WGS) entry which is preliminary data.</text>
</comment>
<accession>A0A645J3U4</accession>
<protein>
    <submittedName>
        <fullName evidence="1">Uncharacterized protein</fullName>
    </submittedName>
</protein>
<dbReference type="EMBL" id="VSSQ01129782">
    <property type="protein sequence ID" value="MPN57790.1"/>
    <property type="molecule type" value="Genomic_DNA"/>
</dbReference>
<proteinExistence type="predicted"/>
<name>A0A645J3U4_9ZZZZ</name>
<dbReference type="AlphaFoldDB" id="A0A645J3U4"/>
<sequence length="79" mass="8982">MKKTKSSECMVNIMPSVRSLSTQERPNQLLINVVLPCSSSDNLNPKYVADAVILAFPDEIGQISYIKSNLYDRNMEIYR</sequence>
<organism evidence="1">
    <name type="scientific">bioreactor metagenome</name>
    <dbReference type="NCBI Taxonomy" id="1076179"/>
    <lineage>
        <taxon>unclassified sequences</taxon>
        <taxon>metagenomes</taxon>
        <taxon>ecological metagenomes</taxon>
    </lineage>
</organism>
<gene>
    <name evidence="1" type="ORF">SDC9_205484</name>
</gene>
<evidence type="ECO:0000313" key="1">
    <source>
        <dbReference type="EMBL" id="MPN57790.1"/>
    </source>
</evidence>
<reference evidence="1" key="1">
    <citation type="submission" date="2019-08" db="EMBL/GenBank/DDBJ databases">
        <authorList>
            <person name="Kucharzyk K."/>
            <person name="Murdoch R.W."/>
            <person name="Higgins S."/>
            <person name="Loffler F."/>
        </authorList>
    </citation>
    <scope>NUCLEOTIDE SEQUENCE</scope>
</reference>